<protein>
    <submittedName>
        <fullName evidence="1">Uncharacterized protein</fullName>
    </submittedName>
</protein>
<dbReference type="AlphaFoldDB" id="A0A1S1HBD8"/>
<proteinExistence type="predicted"/>
<keyword evidence="2" id="KW-1185">Reference proteome</keyword>
<gene>
    <name evidence="1" type="ORF">BHE75_01470</name>
</gene>
<dbReference type="EMBL" id="MIPT01000001">
    <property type="protein sequence ID" value="OHT19484.1"/>
    <property type="molecule type" value="Genomic_DNA"/>
</dbReference>
<evidence type="ECO:0000313" key="1">
    <source>
        <dbReference type="EMBL" id="OHT19484.1"/>
    </source>
</evidence>
<comment type="caution">
    <text evidence="1">The sequence shown here is derived from an EMBL/GenBank/DDBJ whole genome shotgun (WGS) entry which is preliminary data.</text>
</comment>
<name>A0A1S1HBD8_9SPHN</name>
<organism evidence="1 2">
    <name type="scientific">Edaphosphingomonas haloaromaticamans</name>
    <dbReference type="NCBI Taxonomy" id="653954"/>
    <lineage>
        <taxon>Bacteria</taxon>
        <taxon>Pseudomonadati</taxon>
        <taxon>Pseudomonadota</taxon>
        <taxon>Alphaproteobacteria</taxon>
        <taxon>Sphingomonadales</taxon>
        <taxon>Rhizorhabdaceae</taxon>
        <taxon>Edaphosphingomonas</taxon>
    </lineage>
</organism>
<accession>A0A1S1HBD8</accession>
<dbReference type="Proteomes" id="UP000179467">
    <property type="component" value="Unassembled WGS sequence"/>
</dbReference>
<evidence type="ECO:0000313" key="2">
    <source>
        <dbReference type="Proteomes" id="UP000179467"/>
    </source>
</evidence>
<sequence length="62" mass="6585">MIGLPGCARSPRRNGIDLVLERIAVGLPVDGGVIARMGVGGLIADQIRRDGPYGQEAWEPED</sequence>
<reference evidence="1 2" key="1">
    <citation type="submission" date="2016-09" db="EMBL/GenBank/DDBJ databases">
        <title>Metabolic pathway, cell adaptation mechanisms and a novel monoxygenase revealed through proteogenomic-transcription analysis of a Sphingomonas haloaromaticamans strain degrading the fungicide ortho-phenylphenol.</title>
        <authorList>
            <person name="Perruchon C."/>
            <person name="Papadopoulou E.S."/>
            <person name="Rousidou C."/>
            <person name="Vasileiadis S."/>
            <person name="Tanou G."/>
            <person name="Amoutzias G."/>
            <person name="Molassiotis A."/>
            <person name="Karpouzas D.G."/>
        </authorList>
    </citation>
    <scope>NUCLEOTIDE SEQUENCE [LARGE SCALE GENOMIC DNA]</scope>
    <source>
        <strain evidence="1 2">P3</strain>
    </source>
</reference>
<dbReference type="RefSeq" id="WP_070933452.1">
    <property type="nucleotide sequence ID" value="NZ_MIPT01000001.1"/>
</dbReference>